<protein>
    <recommendedName>
        <fullName evidence="2">DUF4220 domain-containing protein</fullName>
    </recommendedName>
</protein>
<sequence length="440" mass="50856">MRFNHLPARAQVVRGPDERLRGMKYKDVKDLNDLDDKKFLLRYAFGFFETFKGLIPGLLLSSQDRQLSRDFFLNRTQNDTYKLIEIELSLMYEVLHTKVAVVRCWAGFIFRSISSISVVVALLTFVFVDKRGFRKFDVHLTYVLFIGALILDALSVIKLMFLDRTVAALENWWAEFIAHTIIKNRRWSETFYRCDFLTYCLKDFPKWITHMANLFWAGILLDRLKIMQSLSSEQFNEDLKKFIFEELREKSLAADNASEIAKICSSRGDWVLGHLSVDSELKRSVQDEFNWSVQEPTIMAAVSGNWKMVFQDTCAEAKRFFRNNSCSEPSGACVEILKINSDIKPGAVKGDVSKSVLFDACRLAKQLSKLEEQNQWKLMSKVWLELLCYAAVHCRANVHAQQPSKGGELITLIWLLMNHFGLGIQFYEANAARIKFIVKK</sequence>
<gene>
    <name evidence="3" type="ORF">TEA_009909</name>
</gene>
<evidence type="ECO:0000313" key="3">
    <source>
        <dbReference type="EMBL" id="THG06181.1"/>
    </source>
</evidence>
<feature type="domain" description="DUF4220" evidence="2">
    <location>
        <begin position="28"/>
        <end position="198"/>
    </location>
</feature>
<evidence type="ECO:0000259" key="2">
    <source>
        <dbReference type="Pfam" id="PF13968"/>
    </source>
</evidence>
<dbReference type="Pfam" id="PF13968">
    <property type="entry name" value="DUF4220"/>
    <property type="match status" value="1"/>
</dbReference>
<keyword evidence="1" id="KW-0812">Transmembrane</keyword>
<accession>A0A4S4DSJ1</accession>
<dbReference type="STRING" id="542762.A0A4S4DSJ1"/>
<keyword evidence="1" id="KW-0472">Membrane</keyword>
<organism evidence="3 4">
    <name type="scientific">Camellia sinensis var. sinensis</name>
    <name type="common">China tea</name>
    <dbReference type="NCBI Taxonomy" id="542762"/>
    <lineage>
        <taxon>Eukaryota</taxon>
        <taxon>Viridiplantae</taxon>
        <taxon>Streptophyta</taxon>
        <taxon>Embryophyta</taxon>
        <taxon>Tracheophyta</taxon>
        <taxon>Spermatophyta</taxon>
        <taxon>Magnoliopsida</taxon>
        <taxon>eudicotyledons</taxon>
        <taxon>Gunneridae</taxon>
        <taxon>Pentapetalae</taxon>
        <taxon>asterids</taxon>
        <taxon>Ericales</taxon>
        <taxon>Theaceae</taxon>
        <taxon>Camellia</taxon>
    </lineage>
</organism>
<comment type="caution">
    <text evidence="3">The sequence shown here is derived from an EMBL/GenBank/DDBJ whole genome shotgun (WGS) entry which is preliminary data.</text>
</comment>
<dbReference type="InterPro" id="IPR025315">
    <property type="entry name" value="DUF4220"/>
</dbReference>
<dbReference type="Proteomes" id="UP000306102">
    <property type="component" value="Unassembled WGS sequence"/>
</dbReference>
<dbReference type="InterPro" id="IPR007658">
    <property type="entry name" value="DUF594"/>
</dbReference>
<dbReference type="AlphaFoldDB" id="A0A4S4DSJ1"/>
<evidence type="ECO:0000313" key="4">
    <source>
        <dbReference type="Proteomes" id="UP000306102"/>
    </source>
</evidence>
<dbReference type="EMBL" id="SDRB02010481">
    <property type="protein sequence ID" value="THG06181.1"/>
    <property type="molecule type" value="Genomic_DNA"/>
</dbReference>
<keyword evidence="4" id="KW-1185">Reference proteome</keyword>
<name>A0A4S4DSJ1_CAMSN</name>
<proteinExistence type="predicted"/>
<dbReference type="PANTHER" id="PTHR31325">
    <property type="entry name" value="OS01G0798800 PROTEIN-RELATED"/>
    <property type="match status" value="1"/>
</dbReference>
<feature type="transmembrane region" description="Helical" evidence="1">
    <location>
        <begin position="108"/>
        <end position="128"/>
    </location>
</feature>
<evidence type="ECO:0000256" key="1">
    <source>
        <dbReference type="SAM" id="Phobius"/>
    </source>
</evidence>
<feature type="transmembrane region" description="Helical" evidence="1">
    <location>
        <begin position="39"/>
        <end position="60"/>
    </location>
</feature>
<feature type="transmembrane region" description="Helical" evidence="1">
    <location>
        <begin position="140"/>
        <end position="161"/>
    </location>
</feature>
<dbReference type="Pfam" id="PF04578">
    <property type="entry name" value="DUF594"/>
    <property type="match status" value="1"/>
</dbReference>
<keyword evidence="1" id="KW-1133">Transmembrane helix</keyword>
<reference evidence="3 4" key="1">
    <citation type="journal article" date="2018" name="Proc. Natl. Acad. Sci. U.S.A.">
        <title>Draft genome sequence of Camellia sinensis var. sinensis provides insights into the evolution of the tea genome and tea quality.</title>
        <authorList>
            <person name="Wei C."/>
            <person name="Yang H."/>
            <person name="Wang S."/>
            <person name="Zhao J."/>
            <person name="Liu C."/>
            <person name="Gao L."/>
            <person name="Xia E."/>
            <person name="Lu Y."/>
            <person name="Tai Y."/>
            <person name="She G."/>
            <person name="Sun J."/>
            <person name="Cao H."/>
            <person name="Tong W."/>
            <person name="Gao Q."/>
            <person name="Li Y."/>
            <person name="Deng W."/>
            <person name="Jiang X."/>
            <person name="Wang W."/>
            <person name="Chen Q."/>
            <person name="Zhang S."/>
            <person name="Li H."/>
            <person name="Wu J."/>
            <person name="Wang P."/>
            <person name="Li P."/>
            <person name="Shi C."/>
            <person name="Zheng F."/>
            <person name="Jian J."/>
            <person name="Huang B."/>
            <person name="Shan D."/>
            <person name="Shi M."/>
            <person name="Fang C."/>
            <person name="Yue Y."/>
            <person name="Li F."/>
            <person name="Li D."/>
            <person name="Wei S."/>
            <person name="Han B."/>
            <person name="Jiang C."/>
            <person name="Yin Y."/>
            <person name="Xia T."/>
            <person name="Zhang Z."/>
            <person name="Bennetzen J.L."/>
            <person name="Zhao S."/>
            <person name="Wan X."/>
        </authorList>
    </citation>
    <scope>NUCLEOTIDE SEQUENCE [LARGE SCALE GENOMIC DNA]</scope>
    <source>
        <strain evidence="4">cv. Shuchazao</strain>
        <tissue evidence="3">Leaf</tissue>
    </source>
</reference>